<dbReference type="EMBL" id="KN399880">
    <property type="protein sequence ID" value="KHG13561.1"/>
    <property type="molecule type" value="Genomic_DNA"/>
</dbReference>
<keyword evidence="1" id="KW-0812">Transmembrane</keyword>
<evidence type="ECO:0000313" key="3">
    <source>
        <dbReference type="Proteomes" id="UP000032142"/>
    </source>
</evidence>
<protein>
    <submittedName>
        <fullName evidence="2">Ferulic acid decarboxylase 1</fullName>
    </submittedName>
</protein>
<proteinExistence type="predicted"/>
<gene>
    <name evidence="2" type="ORF">F383_18210</name>
</gene>
<dbReference type="AlphaFoldDB" id="A0A0B0NR42"/>
<keyword evidence="3" id="KW-1185">Reference proteome</keyword>
<feature type="transmembrane region" description="Helical" evidence="1">
    <location>
        <begin position="65"/>
        <end position="86"/>
    </location>
</feature>
<keyword evidence="1" id="KW-1133">Transmembrane helix</keyword>
<evidence type="ECO:0000313" key="2">
    <source>
        <dbReference type="EMBL" id="KHG13561.1"/>
    </source>
</evidence>
<evidence type="ECO:0000256" key="1">
    <source>
        <dbReference type="SAM" id="Phobius"/>
    </source>
</evidence>
<dbReference type="Proteomes" id="UP000032142">
    <property type="component" value="Unassembled WGS sequence"/>
</dbReference>
<accession>A0A0B0NR42</accession>
<organism evidence="2 3">
    <name type="scientific">Gossypium arboreum</name>
    <name type="common">Tree cotton</name>
    <name type="synonym">Gossypium nanking</name>
    <dbReference type="NCBI Taxonomy" id="29729"/>
    <lineage>
        <taxon>Eukaryota</taxon>
        <taxon>Viridiplantae</taxon>
        <taxon>Streptophyta</taxon>
        <taxon>Embryophyta</taxon>
        <taxon>Tracheophyta</taxon>
        <taxon>Spermatophyta</taxon>
        <taxon>Magnoliopsida</taxon>
        <taxon>eudicotyledons</taxon>
        <taxon>Gunneridae</taxon>
        <taxon>Pentapetalae</taxon>
        <taxon>rosids</taxon>
        <taxon>malvids</taxon>
        <taxon>Malvales</taxon>
        <taxon>Malvaceae</taxon>
        <taxon>Malvoideae</taxon>
        <taxon>Gossypium</taxon>
    </lineage>
</organism>
<reference evidence="3" key="1">
    <citation type="submission" date="2014-09" db="EMBL/GenBank/DDBJ databases">
        <authorList>
            <person name="Mudge J."/>
            <person name="Ramaraj T."/>
            <person name="Lindquist I.E."/>
            <person name="Bharti A.K."/>
            <person name="Sundararajan A."/>
            <person name="Cameron C.T."/>
            <person name="Woodward J.E."/>
            <person name="May G.D."/>
            <person name="Brubaker C."/>
            <person name="Broadhvest J."/>
            <person name="Wilkins T.A."/>
        </authorList>
    </citation>
    <scope>NUCLEOTIDE SEQUENCE</scope>
    <source>
        <strain evidence="3">cv. AKA8401</strain>
    </source>
</reference>
<name>A0A0B0NR42_GOSAR</name>
<keyword evidence="1" id="KW-0472">Membrane</keyword>
<sequence length="113" mass="13290">MWLMHVPDMSYTSTHISRPMHVPDMSYTGSRNTCLTLAHISPALPWSNHGLIRQFIIERSYSIPVFYSLIFHFSFHAIITFMTSLIQKFKHKCQSHVHTDYTSFNRSTYTHIL</sequence>